<comment type="similarity">
    <text evidence="2 7">Belongs to the ferroportin (FP) (TC 2.A.100) family. SLC40A subfamily.</text>
</comment>
<feature type="transmembrane region" description="Helical" evidence="7">
    <location>
        <begin position="422"/>
        <end position="441"/>
    </location>
</feature>
<dbReference type="InterPro" id="IPR036259">
    <property type="entry name" value="MFS_trans_sf"/>
</dbReference>
<dbReference type="PANTHER" id="PTHR11660">
    <property type="entry name" value="SOLUTE CARRIER FAMILY 40 MEMBER"/>
    <property type="match status" value="1"/>
</dbReference>
<dbReference type="GO" id="GO:0016020">
    <property type="term" value="C:membrane"/>
    <property type="evidence" value="ECO:0007669"/>
    <property type="project" value="UniProtKB-SubCell"/>
</dbReference>
<evidence type="ECO:0000313" key="8">
    <source>
        <dbReference type="EMBL" id="KDQ53177.1"/>
    </source>
</evidence>
<dbReference type="STRING" id="933084.A0A067PPF3"/>
<comment type="caution">
    <text evidence="7">Lacks conserved residue(s) required for the propagation of feature annotation.</text>
</comment>
<gene>
    <name evidence="8" type="ORF">JAAARDRAFT_197661</name>
</gene>
<feature type="transmembrane region" description="Helical" evidence="7">
    <location>
        <begin position="237"/>
        <end position="257"/>
    </location>
</feature>
<dbReference type="PANTHER" id="PTHR11660:SF57">
    <property type="entry name" value="SOLUTE CARRIER FAMILY 40 MEMBER"/>
    <property type="match status" value="1"/>
</dbReference>
<evidence type="ECO:0000256" key="1">
    <source>
        <dbReference type="ARBA" id="ARBA00004141"/>
    </source>
</evidence>
<dbReference type="Pfam" id="PF06963">
    <property type="entry name" value="FPN1"/>
    <property type="match status" value="1"/>
</dbReference>
<feature type="transmembrane region" description="Helical" evidence="7">
    <location>
        <begin position="118"/>
        <end position="141"/>
    </location>
</feature>
<dbReference type="Proteomes" id="UP000027265">
    <property type="component" value="Unassembled WGS sequence"/>
</dbReference>
<keyword evidence="3 7" id="KW-0813">Transport</keyword>
<evidence type="ECO:0000256" key="6">
    <source>
        <dbReference type="ARBA" id="ARBA00023136"/>
    </source>
</evidence>
<organism evidence="8 9">
    <name type="scientific">Jaapia argillacea MUCL 33604</name>
    <dbReference type="NCBI Taxonomy" id="933084"/>
    <lineage>
        <taxon>Eukaryota</taxon>
        <taxon>Fungi</taxon>
        <taxon>Dikarya</taxon>
        <taxon>Basidiomycota</taxon>
        <taxon>Agaricomycotina</taxon>
        <taxon>Agaricomycetes</taxon>
        <taxon>Agaricomycetidae</taxon>
        <taxon>Jaapiales</taxon>
        <taxon>Jaapiaceae</taxon>
        <taxon>Jaapia</taxon>
    </lineage>
</organism>
<dbReference type="AlphaFoldDB" id="A0A067PPF3"/>
<dbReference type="SUPFAM" id="SSF103473">
    <property type="entry name" value="MFS general substrate transporter"/>
    <property type="match status" value="1"/>
</dbReference>
<evidence type="ECO:0000256" key="7">
    <source>
        <dbReference type="RuleBase" id="RU365065"/>
    </source>
</evidence>
<keyword evidence="7" id="KW-0406">Ion transport</keyword>
<name>A0A067PPF3_9AGAM</name>
<feature type="transmembrane region" description="Helical" evidence="7">
    <location>
        <begin position="358"/>
        <end position="380"/>
    </location>
</feature>
<feature type="transmembrane region" description="Helical" evidence="7">
    <location>
        <begin position="319"/>
        <end position="338"/>
    </location>
</feature>
<dbReference type="InterPro" id="IPR009716">
    <property type="entry name" value="Ferroportin-1"/>
</dbReference>
<dbReference type="OrthoDB" id="648861at2759"/>
<proteinExistence type="inferred from homology"/>
<sequence>MSLPSPPTAIEEVELNHLPAQLTPTQSIAQEKEADQPDEALPDPGGIDKRGLWSLGAQHLSSAWGERTAEFAFYLYLIELFQTTLLPASLFGFFTTGAGIIFSGLIGSLVDRVPRLSFVRWCILVQKLSATSAYTCFLLLFATRLKEQASKDLGAPALIWVLFALIVLAGCVLKLSTIGISVAIERDWATTIAEGNNDRLTTLNTILRRIDLLCKLLAPLFVSLLTTTASYSFSVAFFLAFGLVTMVFEFVWIQVVYRRLPSLATEEEQKRKERLVIRNSQVERPLPTDSRKRRLPTPSSVHKSIQTFLKNQATDWLEFVKHPIFGSSLSISCLYLTVLSFDGTMLSWLKTHNFSDPFIAGMRGICVVAGLLGTFVAPAMEKRLGLIRAGHWAIWSEVISLLPVLLSFYVGAPKDGIRSSGWNAALLFAGMALSRIGLWAFDLCQLKELQTALADHPRRNAITALQFAMQNIADLMKYVLTMILSRPSQFRWAALVSFISVCAGALSYLLFLKRMRGHVIHAEWIESLLGKGKVG</sequence>
<evidence type="ECO:0000256" key="2">
    <source>
        <dbReference type="ARBA" id="ARBA00006279"/>
    </source>
</evidence>
<accession>A0A067PPF3</accession>
<keyword evidence="5 7" id="KW-1133">Transmembrane helix</keyword>
<feature type="transmembrane region" description="Helical" evidence="7">
    <location>
        <begin position="392"/>
        <end position="410"/>
    </location>
</feature>
<dbReference type="CDD" id="cd17480">
    <property type="entry name" value="MFS_SLC40A1_like"/>
    <property type="match status" value="1"/>
</dbReference>
<keyword evidence="4 7" id="KW-0812">Transmembrane</keyword>
<dbReference type="InParanoid" id="A0A067PPF3"/>
<feature type="transmembrane region" description="Helical" evidence="7">
    <location>
        <begin position="153"/>
        <end position="173"/>
    </location>
</feature>
<keyword evidence="9" id="KW-1185">Reference proteome</keyword>
<reference evidence="9" key="1">
    <citation type="journal article" date="2014" name="Proc. Natl. Acad. Sci. U.S.A.">
        <title>Extensive sampling of basidiomycete genomes demonstrates inadequacy of the white-rot/brown-rot paradigm for wood decay fungi.</title>
        <authorList>
            <person name="Riley R."/>
            <person name="Salamov A.A."/>
            <person name="Brown D.W."/>
            <person name="Nagy L.G."/>
            <person name="Floudas D."/>
            <person name="Held B.W."/>
            <person name="Levasseur A."/>
            <person name="Lombard V."/>
            <person name="Morin E."/>
            <person name="Otillar R."/>
            <person name="Lindquist E.A."/>
            <person name="Sun H."/>
            <person name="LaButti K.M."/>
            <person name="Schmutz J."/>
            <person name="Jabbour D."/>
            <person name="Luo H."/>
            <person name="Baker S.E."/>
            <person name="Pisabarro A.G."/>
            <person name="Walton J.D."/>
            <person name="Blanchette R.A."/>
            <person name="Henrissat B."/>
            <person name="Martin F."/>
            <person name="Cullen D."/>
            <person name="Hibbett D.S."/>
            <person name="Grigoriev I.V."/>
        </authorList>
    </citation>
    <scope>NUCLEOTIDE SEQUENCE [LARGE SCALE GENOMIC DNA]</scope>
    <source>
        <strain evidence="9">MUCL 33604</strain>
    </source>
</reference>
<dbReference type="EMBL" id="KL197735">
    <property type="protein sequence ID" value="KDQ53177.1"/>
    <property type="molecule type" value="Genomic_DNA"/>
</dbReference>
<keyword evidence="6 7" id="KW-0472">Membrane</keyword>
<comment type="function">
    <text evidence="7">May be involved in iron transport and iron homeostasis.</text>
</comment>
<dbReference type="GO" id="GO:0005381">
    <property type="term" value="F:iron ion transmembrane transporter activity"/>
    <property type="evidence" value="ECO:0007669"/>
    <property type="project" value="UniProtKB-UniRule"/>
</dbReference>
<dbReference type="HOGENOM" id="CLU_020370_5_0_1"/>
<feature type="transmembrane region" description="Helical" evidence="7">
    <location>
        <begin position="490"/>
        <end position="511"/>
    </location>
</feature>
<comment type="subcellular location">
    <subcellularLocation>
        <location evidence="1 7">Membrane</location>
        <topology evidence="1 7">Multi-pass membrane protein</topology>
    </subcellularLocation>
</comment>
<feature type="transmembrane region" description="Helical" evidence="7">
    <location>
        <begin position="85"/>
        <end position="106"/>
    </location>
</feature>
<evidence type="ECO:0000313" key="9">
    <source>
        <dbReference type="Proteomes" id="UP000027265"/>
    </source>
</evidence>
<protein>
    <recommendedName>
        <fullName evidence="7">Solute carrier family 40 member</fullName>
    </recommendedName>
</protein>
<evidence type="ECO:0000256" key="3">
    <source>
        <dbReference type="ARBA" id="ARBA00022448"/>
    </source>
</evidence>
<evidence type="ECO:0000256" key="5">
    <source>
        <dbReference type="ARBA" id="ARBA00022989"/>
    </source>
</evidence>
<dbReference type="Gene3D" id="1.20.1250.20">
    <property type="entry name" value="MFS general substrate transporter like domains"/>
    <property type="match status" value="1"/>
</dbReference>
<evidence type="ECO:0000256" key="4">
    <source>
        <dbReference type="ARBA" id="ARBA00022692"/>
    </source>
</evidence>